<feature type="region of interest" description="Disordered" evidence="1">
    <location>
        <begin position="26"/>
        <end position="57"/>
    </location>
</feature>
<dbReference type="Pfam" id="PF03435">
    <property type="entry name" value="Sacchrp_dh_NADP"/>
    <property type="match status" value="1"/>
</dbReference>
<organism evidence="4 5">
    <name type="scientific">Paraconexibacter algicola</name>
    <dbReference type="NCBI Taxonomy" id="2133960"/>
    <lineage>
        <taxon>Bacteria</taxon>
        <taxon>Bacillati</taxon>
        <taxon>Actinomycetota</taxon>
        <taxon>Thermoleophilia</taxon>
        <taxon>Solirubrobacterales</taxon>
        <taxon>Paraconexibacteraceae</taxon>
        <taxon>Paraconexibacter</taxon>
    </lineage>
</organism>
<feature type="compositionally biased region" description="Pro residues" evidence="1">
    <location>
        <begin position="27"/>
        <end position="40"/>
    </location>
</feature>
<dbReference type="AlphaFoldDB" id="A0A2T4UHD1"/>
<evidence type="ECO:0000259" key="3">
    <source>
        <dbReference type="Pfam" id="PF03435"/>
    </source>
</evidence>
<dbReference type="Proteomes" id="UP000240739">
    <property type="component" value="Unassembled WGS sequence"/>
</dbReference>
<evidence type="ECO:0000313" key="5">
    <source>
        <dbReference type="Proteomes" id="UP000240739"/>
    </source>
</evidence>
<comment type="caution">
    <text evidence="4">The sequence shown here is derived from an EMBL/GenBank/DDBJ whole genome shotgun (WGS) entry which is preliminary data.</text>
</comment>
<feature type="domain" description="Saccharopine dehydrogenase NADP binding" evidence="3">
    <location>
        <begin position="94"/>
        <end position="217"/>
    </location>
</feature>
<evidence type="ECO:0000256" key="2">
    <source>
        <dbReference type="SAM" id="SignalP"/>
    </source>
</evidence>
<keyword evidence="5" id="KW-1185">Reference proteome</keyword>
<evidence type="ECO:0000313" key="4">
    <source>
        <dbReference type="EMBL" id="PTL58652.1"/>
    </source>
</evidence>
<reference evidence="4 5" key="1">
    <citation type="submission" date="2018-03" db="EMBL/GenBank/DDBJ databases">
        <title>Aquarubrobacter algicola gen. nov., sp. nov., a novel actinobacterium isolated from shallow eutrophic lake during the end of cyanobacterial harmful algal blooms.</title>
        <authorList>
            <person name="Chun S.J."/>
        </authorList>
    </citation>
    <scope>NUCLEOTIDE SEQUENCE [LARGE SCALE GENOMIC DNA]</scope>
    <source>
        <strain evidence="4 5">Seoho-28</strain>
    </source>
</reference>
<evidence type="ECO:0000256" key="1">
    <source>
        <dbReference type="SAM" id="MobiDB-lite"/>
    </source>
</evidence>
<dbReference type="InterPro" id="IPR005097">
    <property type="entry name" value="Sacchrp_dh_NADP-bd"/>
</dbReference>
<proteinExistence type="predicted"/>
<protein>
    <submittedName>
        <fullName evidence="4">Saccharopine dehydrogenase</fullName>
    </submittedName>
</protein>
<feature type="chain" id="PRO_5015463232" evidence="2">
    <location>
        <begin position="22"/>
        <end position="456"/>
    </location>
</feature>
<feature type="signal peptide" evidence="2">
    <location>
        <begin position="1"/>
        <end position="21"/>
    </location>
</feature>
<feature type="compositionally biased region" description="Low complexity" evidence="1">
    <location>
        <begin position="41"/>
        <end position="55"/>
    </location>
</feature>
<dbReference type="EMBL" id="PYYB01000001">
    <property type="protein sequence ID" value="PTL58652.1"/>
    <property type="molecule type" value="Genomic_DNA"/>
</dbReference>
<dbReference type="PANTHER" id="PTHR43781">
    <property type="entry name" value="SACCHAROPINE DEHYDROGENASE"/>
    <property type="match status" value="1"/>
</dbReference>
<keyword evidence="2" id="KW-0732">Signal</keyword>
<name>A0A2T4UHD1_9ACTN</name>
<dbReference type="InterPro" id="IPR036291">
    <property type="entry name" value="NAD(P)-bd_dom_sf"/>
</dbReference>
<dbReference type="PANTHER" id="PTHR43781:SF1">
    <property type="entry name" value="SACCHAROPINE DEHYDROGENASE"/>
    <property type="match status" value="1"/>
</dbReference>
<dbReference type="SUPFAM" id="SSF51735">
    <property type="entry name" value="NAD(P)-binding Rossmann-fold domains"/>
    <property type="match status" value="1"/>
</dbReference>
<gene>
    <name evidence="4" type="ORF">C7Y72_02790</name>
</gene>
<dbReference type="Gene3D" id="3.40.50.720">
    <property type="entry name" value="NAD(P)-binding Rossmann-like Domain"/>
    <property type="match status" value="1"/>
</dbReference>
<sequence length="456" mass="47221">MRTLSASFALLFCAVRCAACATLTTPPLVPPPPPSPPSSSPQPAARRAPGASRDAVASAATRRFMGPRLPVGSANHAARRYGHAMPEQQSSAPVAVYGATGYTGKLVVAELRRRGLEVVVSGRSADSLARVAADNGLPSSAVRPAPADDEAALARVFEDCAAVIACAGPFLQVGEPVLRAAIASGTHYVDTTGEQPFIKLALERYGVDAARAGVAVVSGLGFDYLPGDLLCAVTAEGLGPLRELRITYAVQGFGATRGTMHSALLMMGGEEWEYRGGRLAKAPLRQPLGETADIPGLGRVPVARYPSGEVVTVPRHVHTQEIVSRITAATFAPHPRAAKAVPALTPGIAALLRTPLRGVLDKAIDRLPAGPPEDARRAAAYTLVADAVPANGSAPRRGVLRGTDVYGITAVTTSHAAQLLSDPAYDRAGALAPAEAFDARPFLDALGEHGISYEVA</sequence>
<accession>A0A2T4UHD1</accession>